<dbReference type="InterPro" id="IPR000651">
    <property type="entry name" value="Ras-like_Gua-exchang_fac_N"/>
</dbReference>
<evidence type="ECO:0000313" key="6">
    <source>
        <dbReference type="EMBL" id="KCV73045.1"/>
    </source>
</evidence>
<feature type="compositionally biased region" description="Low complexity" evidence="3">
    <location>
        <begin position="681"/>
        <end position="707"/>
    </location>
</feature>
<evidence type="ECO:0000256" key="2">
    <source>
        <dbReference type="PROSITE-ProRule" id="PRU00168"/>
    </source>
</evidence>
<feature type="region of interest" description="Disordered" evidence="3">
    <location>
        <begin position="1484"/>
        <end position="1634"/>
    </location>
</feature>
<dbReference type="InterPro" id="IPR001895">
    <property type="entry name" value="RASGEF_cat_dom"/>
</dbReference>
<dbReference type="InterPro" id="IPR008937">
    <property type="entry name" value="Ras-like_GEF"/>
</dbReference>
<dbReference type="RefSeq" id="XP_009492746.1">
    <property type="nucleotide sequence ID" value="XM_009494471.1"/>
</dbReference>
<keyword evidence="1 2" id="KW-0344">Guanine-nucleotide releasing factor</keyword>
<dbReference type="PROSITE" id="PS50212">
    <property type="entry name" value="RASGEF_NTER"/>
    <property type="match status" value="1"/>
</dbReference>
<accession>A0A058ZF86</accession>
<gene>
    <name evidence="6" type="ORF">H696_00593</name>
</gene>
<feature type="compositionally biased region" description="Acidic residues" evidence="3">
    <location>
        <begin position="438"/>
        <end position="458"/>
    </location>
</feature>
<feature type="compositionally biased region" description="Low complexity" evidence="3">
    <location>
        <begin position="1568"/>
        <end position="1611"/>
    </location>
</feature>
<dbReference type="InterPro" id="IPR036964">
    <property type="entry name" value="RASGEF_cat_dom_sf"/>
</dbReference>
<dbReference type="Gene3D" id="1.10.840.10">
    <property type="entry name" value="Ras guanine-nucleotide exchange factors catalytic domain"/>
    <property type="match status" value="1"/>
</dbReference>
<proteinExistence type="predicted"/>
<dbReference type="Gene3D" id="1.20.870.10">
    <property type="entry name" value="Son of sevenless (SoS) protein Chain: S domain 1"/>
    <property type="match status" value="1"/>
</dbReference>
<feature type="compositionally biased region" description="Low complexity" evidence="3">
    <location>
        <begin position="1832"/>
        <end position="1860"/>
    </location>
</feature>
<name>A0A058ZF86_FONAL</name>
<protein>
    <recommendedName>
        <fullName evidence="8">Ras-GEF domain-containing protein</fullName>
    </recommendedName>
</protein>
<feature type="region of interest" description="Disordered" evidence="3">
    <location>
        <begin position="1703"/>
        <end position="1865"/>
    </location>
</feature>
<organism evidence="6">
    <name type="scientific">Fonticula alba</name>
    <name type="common">Slime mold</name>
    <dbReference type="NCBI Taxonomy" id="691883"/>
    <lineage>
        <taxon>Eukaryota</taxon>
        <taxon>Rotosphaerida</taxon>
        <taxon>Fonticulaceae</taxon>
        <taxon>Fonticula</taxon>
    </lineage>
</organism>
<feature type="compositionally biased region" description="Low complexity" evidence="3">
    <location>
        <begin position="647"/>
        <end position="674"/>
    </location>
</feature>
<dbReference type="EMBL" id="KB932201">
    <property type="protein sequence ID" value="KCV73045.1"/>
    <property type="molecule type" value="Genomic_DNA"/>
</dbReference>
<feature type="compositionally biased region" description="Gly residues" evidence="3">
    <location>
        <begin position="1450"/>
        <end position="1464"/>
    </location>
</feature>
<keyword evidence="7" id="KW-1185">Reference proteome</keyword>
<feature type="region of interest" description="Disordered" evidence="3">
    <location>
        <begin position="1444"/>
        <end position="1470"/>
    </location>
</feature>
<evidence type="ECO:0000259" key="5">
    <source>
        <dbReference type="PROSITE" id="PS50212"/>
    </source>
</evidence>
<feature type="compositionally biased region" description="Polar residues" evidence="3">
    <location>
        <begin position="572"/>
        <end position="587"/>
    </location>
</feature>
<feature type="compositionally biased region" description="Low complexity" evidence="3">
    <location>
        <begin position="1542"/>
        <end position="1551"/>
    </location>
</feature>
<feature type="compositionally biased region" description="Low complexity" evidence="3">
    <location>
        <begin position="19"/>
        <end position="31"/>
    </location>
</feature>
<dbReference type="SUPFAM" id="SSF48366">
    <property type="entry name" value="Ras GEF"/>
    <property type="match status" value="1"/>
</dbReference>
<dbReference type="GO" id="GO:0007265">
    <property type="term" value="P:Ras protein signal transduction"/>
    <property type="evidence" value="ECO:0007669"/>
    <property type="project" value="TreeGrafter"/>
</dbReference>
<feature type="region of interest" description="Disordered" evidence="3">
    <location>
        <begin position="798"/>
        <end position="846"/>
    </location>
</feature>
<dbReference type="CDD" id="cd06224">
    <property type="entry name" value="REM"/>
    <property type="match status" value="1"/>
</dbReference>
<dbReference type="InterPro" id="IPR023578">
    <property type="entry name" value="Ras_GEF_dom_sf"/>
</dbReference>
<sequence>MSSERRLQRASAEAGGPRLASPSSSMAAALPGSGGKQPAPAGDSDPIADPSIPRAFGHTAPDFLDLAATLLLQLHRDVDEDILQIAAQNLIARSQSAFKKQSHWLRRVSGQLNVGPHLSFKNLLESDFIHLETFLSDLTIFSSRTLDPDAIDAVRSAASRLIVASCLAVDVAHFTFLSILPRDSDLCLYFCALCNEALLAVVSATANCEDTRHVKESLAVSFNKASVFIARLAESCSLVSVQTTSTPALESELNGFFDRLSLVNKTLMRNIEIYLSDKSENPSTHRQVFRTIQEIHLLISDLHAVVQRELQRLRHSGFLGFFLHTLEHSGRLLDRLSAREIATRMEEIRAIAATLQDRRFERCRSALAAVAQAGSSTVNLSHFSLFSSSTGINALGSTSHLGSSLVLSSLAAMEPAGSGAGMAQMAPIRPLEKVTTIPEEEEEEEEDDGVADEEDEEEHLASTAPESDSAPGSPYMLAGSGHLAAMSRGVPGSPSVAISSMAEEDGEEDDIRASLLVQSHAPAAASALPPSLRVKTSLDPLAVAAAAGNTSNPSSPAMRPPNRFPGEDDSPSGDSFSATDYDSQLSTPMLGVPEHLPLAPHRSMSNHSLKDTAGLVPLVASSNSAEHLRASSPAPLSPGSVSHSQRVPRSSLSGSVSPSPSSGGLVLQSSSSAARLDDSRGGALTPGGASPGSSSSQLLASVRLASSGSEQSLSIGGAPETAVGSQLKRRRSRVYVLGRASARPDLGPSPAPIITIPHSGGDGAPLSAADLPPKVSSPTSITRSITSPSSPITPLVSGQLMGSHSTEALPGALGGVPGSPRTPSVPTSGLSARSTPSLPLRSPSRHSLDSDLDLLDGFGGTAGIPGSGLISTASSTTNLAGTSAEYATLMSADIERALGQGALLSSGGCVGSAATSAINTGVTAPSSDIILERGDLEFMNVVASFQQQSQEGTTMPPERWYLPGLGPNNIWNETDSVQIFHPTTDEWAVHSAKFNSLVIFLTSPYHLTYASSQNFLNVFLLTLQLFSSPSLFLEKLVERFNVPPCPSHINPVLYQIQVVDPVQTLVCNILERWIAEGLQFDIIPLPEIIDDVRRFIAQEIHSFEPDRAKRISSSLQKMEDNYAHGLAQLDSLKLCYPELRPTSPFCSTSFVMKTGPRSLAHHLTAIDADLFRAIRLAEFTAITDKQSSPNLQRLITHTNQLTNWVMRCILRVDLVEIRRKMILCFFEVLQELYLLKNFNSLFAIHCALSHTSISRLAQTFRGLRTRHMAPYRRISEVFAMDSNYRNYRPMLASVLSQPDHCRPPVIPVIPILMSDLTFMLEGNQTLTTKRRINWQKCTLLGNVLLDISRAQAASISYRNMLSLNLPRILWEHIHGSSSSDAELYQMSYALEPPDNGSHSRQSSSSGSGIRTSPSLSSLTMGATFNLGEGSRLSFAGSGFGSNGGSVAQRGGSGSHGTGGAGGNSSGSTSRLGFLTYRRRPRASVDGLFEGGGSSSAGASPVPPSPTVSGTGPHTPDHGASDMVNGSSASENKLRRALSHLNGRSPGSGPRGPTHPPPPVAVHARRVSEPVSSRPRSVFMMGGSSSSGPNAAPTATGRTGSFGSSSSSSSSGAGAGIGGGSTLRRVSEPSPRPASVMLASDHNGGVYSSPVADPFGSPAMPVGGSAAGSLSDLGSFDRTSVFFGGSGSGSDPFLATDDSSVFYSTPSGGMPPPASSGTSRLMGPAGTSSSFRSDSPPMVITSSPSNLSLASAAGTAPALSRTKSDHQRRSLSGAASTGDLPHMASETLPRSRTSGVSLRSSGASSVSVNQPPPPTATHGGGAPGPQLRTGTNSMYSSHSSLHSQRSTATTASDRPSSPSSSMGTMLNALGSLFGFGRRDQ</sequence>
<dbReference type="GO" id="GO:0005886">
    <property type="term" value="C:plasma membrane"/>
    <property type="evidence" value="ECO:0007669"/>
    <property type="project" value="TreeGrafter"/>
</dbReference>
<dbReference type="eggNOG" id="KOG3417">
    <property type="taxonomic scope" value="Eukaryota"/>
</dbReference>
<dbReference type="GO" id="GO:0005085">
    <property type="term" value="F:guanyl-nucleotide exchange factor activity"/>
    <property type="evidence" value="ECO:0007669"/>
    <property type="project" value="UniProtKB-KW"/>
</dbReference>
<dbReference type="OrthoDB" id="546434at2759"/>
<feature type="compositionally biased region" description="Low complexity" evidence="3">
    <location>
        <begin position="1741"/>
        <end position="1752"/>
    </location>
</feature>
<evidence type="ECO:0000313" key="7">
    <source>
        <dbReference type="Proteomes" id="UP000030693"/>
    </source>
</evidence>
<feature type="region of interest" description="Disordered" evidence="3">
    <location>
        <begin position="434"/>
        <end position="509"/>
    </location>
</feature>
<dbReference type="PANTHER" id="PTHR23113">
    <property type="entry name" value="GUANINE NUCLEOTIDE EXCHANGE FACTOR"/>
    <property type="match status" value="1"/>
</dbReference>
<evidence type="ECO:0000256" key="3">
    <source>
        <dbReference type="SAM" id="MobiDB-lite"/>
    </source>
</evidence>
<dbReference type="PROSITE" id="PS50009">
    <property type="entry name" value="RASGEF_CAT"/>
    <property type="match status" value="1"/>
</dbReference>
<dbReference type="GeneID" id="20525318"/>
<feature type="region of interest" description="Disordered" evidence="3">
    <location>
        <begin position="1390"/>
        <end position="1414"/>
    </location>
</feature>
<feature type="domain" description="N-terminal Ras-GEF" evidence="5">
    <location>
        <begin position="985"/>
        <end position="1119"/>
    </location>
</feature>
<dbReference type="Pfam" id="PF00618">
    <property type="entry name" value="RasGEF_N"/>
    <property type="match status" value="1"/>
</dbReference>
<feature type="region of interest" description="Disordered" evidence="3">
    <location>
        <begin position="545"/>
        <end position="608"/>
    </location>
</feature>
<feature type="compositionally biased region" description="Low complexity" evidence="3">
    <location>
        <begin position="1396"/>
        <end position="1414"/>
    </location>
</feature>
<dbReference type="STRING" id="691883.A0A058ZF86"/>
<feature type="compositionally biased region" description="Low complexity" evidence="3">
    <location>
        <begin position="1793"/>
        <end position="1807"/>
    </location>
</feature>
<feature type="compositionally biased region" description="Low complexity" evidence="3">
    <location>
        <begin position="830"/>
        <end position="842"/>
    </location>
</feature>
<feature type="region of interest" description="Disordered" evidence="3">
    <location>
        <begin position="1"/>
        <end position="52"/>
    </location>
</feature>
<dbReference type="PANTHER" id="PTHR23113:SF368">
    <property type="entry name" value="CELL DIVISION CONTROL PROTEIN 25"/>
    <property type="match status" value="1"/>
</dbReference>
<evidence type="ECO:0000256" key="1">
    <source>
        <dbReference type="ARBA" id="ARBA00022658"/>
    </source>
</evidence>
<evidence type="ECO:0000259" key="4">
    <source>
        <dbReference type="PROSITE" id="PS50009"/>
    </source>
</evidence>
<evidence type="ECO:0008006" key="8">
    <source>
        <dbReference type="Google" id="ProtNLM"/>
    </source>
</evidence>
<feature type="region of interest" description="Disordered" evidence="3">
    <location>
        <begin position="626"/>
        <end position="729"/>
    </location>
</feature>
<dbReference type="Pfam" id="PF00617">
    <property type="entry name" value="RasGEF"/>
    <property type="match status" value="1"/>
</dbReference>
<reference evidence="6" key="1">
    <citation type="submission" date="2013-04" db="EMBL/GenBank/DDBJ databases">
        <title>The Genome Sequence of Fonticula alba ATCC 38817.</title>
        <authorList>
            <consortium name="The Broad Institute Genomics Platform"/>
            <person name="Russ C."/>
            <person name="Cuomo C."/>
            <person name="Burger G."/>
            <person name="Gray M.W."/>
            <person name="Holland P.W.H."/>
            <person name="King N."/>
            <person name="Lang F.B.F."/>
            <person name="Roger A.J."/>
            <person name="Ruiz-Trillo I."/>
            <person name="Brown M."/>
            <person name="Walker B."/>
            <person name="Young S."/>
            <person name="Zeng Q."/>
            <person name="Gargeya S."/>
            <person name="Fitzgerald M."/>
            <person name="Haas B."/>
            <person name="Abouelleil A."/>
            <person name="Allen A.W."/>
            <person name="Alvarado L."/>
            <person name="Arachchi H.M."/>
            <person name="Berlin A.M."/>
            <person name="Chapman S.B."/>
            <person name="Gainer-Dewar J."/>
            <person name="Goldberg J."/>
            <person name="Griggs A."/>
            <person name="Gujja S."/>
            <person name="Hansen M."/>
            <person name="Howarth C."/>
            <person name="Imamovic A."/>
            <person name="Ireland A."/>
            <person name="Larimer J."/>
            <person name="McCowan C."/>
            <person name="Murphy C."/>
            <person name="Pearson M."/>
            <person name="Poon T.W."/>
            <person name="Priest M."/>
            <person name="Roberts A."/>
            <person name="Saif S."/>
            <person name="Shea T."/>
            <person name="Sisk P."/>
            <person name="Sykes S."/>
            <person name="Wortman J."/>
            <person name="Nusbaum C."/>
            <person name="Birren B."/>
        </authorList>
    </citation>
    <scope>NUCLEOTIDE SEQUENCE [LARGE SCALE GENOMIC DNA]</scope>
    <source>
        <strain evidence="6">ATCC 38817</strain>
    </source>
</reference>
<dbReference type="Proteomes" id="UP000030693">
    <property type="component" value="Unassembled WGS sequence"/>
</dbReference>
<feature type="domain" description="Ras-GEF" evidence="4">
    <location>
        <begin position="1155"/>
        <end position="1393"/>
    </location>
</feature>
<dbReference type="SMART" id="SM00147">
    <property type="entry name" value="RasGEF"/>
    <property type="match status" value="1"/>
</dbReference>